<dbReference type="SUPFAM" id="SSF50475">
    <property type="entry name" value="FMN-binding split barrel"/>
    <property type="match status" value="1"/>
</dbReference>
<organism evidence="1 2">
    <name type="scientific">Treponema primitia (strain ATCC BAA-887 / DSM 12427 / ZAS-2)</name>
    <dbReference type="NCBI Taxonomy" id="545694"/>
    <lineage>
        <taxon>Bacteria</taxon>
        <taxon>Pseudomonadati</taxon>
        <taxon>Spirochaetota</taxon>
        <taxon>Spirochaetia</taxon>
        <taxon>Spirochaetales</taxon>
        <taxon>Treponemataceae</taxon>
        <taxon>Treponema</taxon>
    </lineage>
</organism>
<dbReference type="AlphaFoldDB" id="F5YMF5"/>
<keyword evidence="2" id="KW-1185">Reference proteome</keyword>
<evidence type="ECO:0000313" key="1">
    <source>
        <dbReference type="EMBL" id="AEF86096.1"/>
    </source>
</evidence>
<reference evidence="1 2" key="2">
    <citation type="journal article" date="2011" name="ISME J.">
        <title>RNA-seq reveals cooperative metabolic interactions between two termite-gut spirochete species in co-culture.</title>
        <authorList>
            <person name="Rosenthal A.Z."/>
            <person name="Matson E.G."/>
            <person name="Eldar A."/>
            <person name="Leadbetter J.R."/>
        </authorList>
    </citation>
    <scope>NUCLEOTIDE SEQUENCE [LARGE SCALE GENOMIC DNA]</scope>
    <source>
        <strain evidence="2">ATCC BAA-887 / DSM 12427 / ZAS-2</strain>
    </source>
</reference>
<dbReference type="Gene3D" id="2.30.110.10">
    <property type="entry name" value="Electron Transport, Fmn-binding Protein, Chain A"/>
    <property type="match status" value="1"/>
</dbReference>
<dbReference type="Proteomes" id="UP000009223">
    <property type="component" value="Chromosome"/>
</dbReference>
<dbReference type="HOGENOM" id="CLU_1649698_0_0_12"/>
<evidence type="ECO:0000313" key="2">
    <source>
        <dbReference type="Proteomes" id="UP000009223"/>
    </source>
</evidence>
<name>F5YMF5_TREPZ</name>
<dbReference type="KEGG" id="tpi:TREPR_0167"/>
<dbReference type="OrthoDB" id="1846526at2"/>
<proteinExistence type="predicted"/>
<dbReference type="eggNOG" id="COG3576">
    <property type="taxonomic scope" value="Bacteria"/>
</dbReference>
<gene>
    <name evidence="1" type="ordered locus">TREPR_0167</name>
</gene>
<reference evidence="2" key="1">
    <citation type="submission" date="2009-12" db="EMBL/GenBank/DDBJ databases">
        <title>Complete sequence of Treponema primitia strain ZAS-2.</title>
        <authorList>
            <person name="Tetu S.G."/>
            <person name="Matson E."/>
            <person name="Ren Q."/>
            <person name="Seshadri R."/>
            <person name="Elbourne L."/>
            <person name="Hassan K.A."/>
            <person name="Durkin A."/>
            <person name="Radune D."/>
            <person name="Mohamoud Y."/>
            <person name="Shay R."/>
            <person name="Jin S."/>
            <person name="Zhang X."/>
            <person name="Lucey K."/>
            <person name="Ballor N.R."/>
            <person name="Ottesen E."/>
            <person name="Rosenthal R."/>
            <person name="Allen A."/>
            <person name="Leadbetter J.R."/>
            <person name="Paulsen I.T."/>
        </authorList>
    </citation>
    <scope>NUCLEOTIDE SEQUENCE [LARGE SCALE GENOMIC DNA]</scope>
    <source>
        <strain evidence="2">ATCC BAA-887 / DSM 12427 / ZAS-2</strain>
    </source>
</reference>
<dbReference type="RefSeq" id="WP_015706308.1">
    <property type="nucleotide sequence ID" value="NC_015578.1"/>
</dbReference>
<sequence>MSILTREIIDLIQSDKSIKIIATTDEQGSPHAVAREDFLVLDDGLIVFAEWRESSRTNSNLVRAIYFGNYVSLSVFNDRGHSFQIKVKPVRFDFYSPLFKQFFAAIRKKRGDDSDITGLWYLAPVDIRNENPEIRKKEEDVLHPHFRYLDRSSIRPGVNSL</sequence>
<accession>F5YMF5</accession>
<dbReference type="InterPro" id="IPR012349">
    <property type="entry name" value="Split_barrel_FMN-bd"/>
</dbReference>
<evidence type="ECO:0008006" key="3">
    <source>
        <dbReference type="Google" id="ProtNLM"/>
    </source>
</evidence>
<dbReference type="STRING" id="545694.TREPR_0167"/>
<protein>
    <recommendedName>
        <fullName evidence="3">Pyridoxamine 5'-phosphate oxidase putative domain-containing protein</fullName>
    </recommendedName>
</protein>
<dbReference type="EMBL" id="CP001843">
    <property type="protein sequence ID" value="AEF86096.1"/>
    <property type="molecule type" value="Genomic_DNA"/>
</dbReference>